<name>A0A507ZEB4_9FLAO</name>
<keyword evidence="1" id="KW-0449">Lipoprotein</keyword>
<dbReference type="AlphaFoldDB" id="A0A507ZEB4"/>
<comment type="caution">
    <text evidence="1">The sequence shown here is derived from an EMBL/GenBank/DDBJ whole genome shotgun (WGS) entry which is preliminary data.</text>
</comment>
<dbReference type="EMBL" id="VIAR01000013">
    <property type="protein sequence ID" value="TQD34823.1"/>
    <property type="molecule type" value="Genomic_DNA"/>
</dbReference>
<dbReference type="SUPFAM" id="SSF48452">
    <property type="entry name" value="TPR-like"/>
    <property type="match status" value="1"/>
</dbReference>
<dbReference type="PROSITE" id="PS51257">
    <property type="entry name" value="PROKAR_LIPOPROTEIN"/>
    <property type="match status" value="1"/>
</dbReference>
<protein>
    <submittedName>
        <fullName evidence="1">SusD/RagB family nutrient-binding outer membrane lipoprotein</fullName>
    </submittedName>
</protein>
<dbReference type="RefSeq" id="WP_141422473.1">
    <property type="nucleotide sequence ID" value="NZ_VIAR01000013.1"/>
</dbReference>
<sequence length="511" mass="56660">MKLISKTLIGLFISGSLISCSDYLDINESPNEPTADAVTPDLMLAGALTGPYEAQTRQRNYFGQANEFGNVMLGNWGPNVNSFTGGYLDEFRLNITTSFYMQIWDGIYPNLSTAEYIDNTDSEVYDYHRAIAKITKANYFQMLVDFYGDIPYSEALKLGDNYTPGYDDDKMIYRSLIEELDAALALINNADDFDNTVGSEDVVFGGDMNQWVKYANTLKLRLLVRQITLAKTDGETASYLTEQFANLDNNFVTNDVTINPGYTNSTGKLNPFYSTWGFDSQGTSTQTYTFTVAADFVAEFMKGQTPNNPNYTASGTGVSDPRLPLYFQPVDGEVQGVIMGETSNNAPDELSKLGEKIIEDPSQDGFLLLGATSYFLQAEAALEGYLPGNPKALFQNGIRASFRSLGIEGQADGYITASNNIDRIGWDGSANKLEAIMTQKWLATNGRTAYESWFDYVRTGFPVVPLAITAEKPERYNRLLYPQSEYITNAANVPTQSQADAFNTTIFWDVN</sequence>
<evidence type="ECO:0000313" key="2">
    <source>
        <dbReference type="Proteomes" id="UP000317169"/>
    </source>
</evidence>
<dbReference type="Pfam" id="PF12771">
    <property type="entry name" value="SusD-like_2"/>
    <property type="match status" value="1"/>
</dbReference>
<dbReference type="InterPro" id="IPR041662">
    <property type="entry name" value="SusD-like_2"/>
</dbReference>
<dbReference type="Gene3D" id="1.25.40.390">
    <property type="match status" value="1"/>
</dbReference>
<accession>A0A507ZEB4</accession>
<dbReference type="InterPro" id="IPR011990">
    <property type="entry name" value="TPR-like_helical_dom_sf"/>
</dbReference>
<evidence type="ECO:0000313" key="1">
    <source>
        <dbReference type="EMBL" id="TQD34823.1"/>
    </source>
</evidence>
<keyword evidence="2" id="KW-1185">Reference proteome</keyword>
<proteinExistence type="predicted"/>
<gene>
    <name evidence="1" type="ORF">FKR84_11555</name>
</gene>
<dbReference type="Proteomes" id="UP000317169">
    <property type="component" value="Unassembled WGS sequence"/>
</dbReference>
<organism evidence="1 2">
    <name type="scientific">Haloflavibacter putidus</name>
    <dbReference type="NCBI Taxonomy" id="2576776"/>
    <lineage>
        <taxon>Bacteria</taxon>
        <taxon>Pseudomonadati</taxon>
        <taxon>Bacteroidota</taxon>
        <taxon>Flavobacteriia</taxon>
        <taxon>Flavobacteriales</taxon>
        <taxon>Flavobacteriaceae</taxon>
        <taxon>Haloflavibacter</taxon>
    </lineage>
</organism>
<reference evidence="1 2" key="1">
    <citation type="submission" date="2019-06" db="EMBL/GenBank/DDBJ databases">
        <title>Flavibacter putida gen. nov., sp. nov., a novel marine bacterium of the family Flavobacteriaceae isolated from coastal seawater.</title>
        <authorList>
            <person name="Feng X."/>
        </authorList>
    </citation>
    <scope>NUCLEOTIDE SEQUENCE [LARGE SCALE GENOMIC DNA]</scope>
    <source>
        <strain evidence="1 2">PLHSN227</strain>
    </source>
</reference>
<dbReference type="OrthoDB" id="725917at2"/>